<dbReference type="RefSeq" id="XP_003177449.1">
    <property type="nucleotide sequence ID" value="XM_003177401.1"/>
</dbReference>
<feature type="region of interest" description="Disordered" evidence="1">
    <location>
        <begin position="1"/>
        <end position="21"/>
    </location>
</feature>
<protein>
    <submittedName>
        <fullName evidence="2">Uncharacterized protein</fullName>
    </submittedName>
</protein>
<dbReference type="VEuPathDB" id="FungiDB:MGYG_01524"/>
<dbReference type="AlphaFoldDB" id="E5R1G1"/>
<dbReference type="HOGENOM" id="CLU_2209392_0_0_1"/>
<name>E5R1G1_ARTGP</name>
<proteinExistence type="predicted"/>
<evidence type="ECO:0000256" key="1">
    <source>
        <dbReference type="SAM" id="MobiDB-lite"/>
    </source>
</evidence>
<evidence type="ECO:0000313" key="3">
    <source>
        <dbReference type="Proteomes" id="UP000002669"/>
    </source>
</evidence>
<feature type="compositionally biased region" description="Basic and acidic residues" evidence="1">
    <location>
        <begin position="35"/>
        <end position="44"/>
    </location>
</feature>
<dbReference type="Proteomes" id="UP000002669">
    <property type="component" value="Unassembled WGS sequence"/>
</dbReference>
<evidence type="ECO:0000313" key="2">
    <source>
        <dbReference type="EMBL" id="EFQ98497.1"/>
    </source>
</evidence>
<dbReference type="InParanoid" id="E5R1G1"/>
<keyword evidence="3" id="KW-1185">Reference proteome</keyword>
<feature type="compositionally biased region" description="Basic and acidic residues" evidence="1">
    <location>
        <begin position="60"/>
        <end position="70"/>
    </location>
</feature>
<feature type="region of interest" description="Disordered" evidence="1">
    <location>
        <begin position="35"/>
        <end position="70"/>
    </location>
</feature>
<sequence length="107" mass="11776">MEAGCTEVWEEERRKKNNNDAVRSALDAGSFEEFLKNQQGKEKGTNSSAMINSSSFWGGNRREPDGSRERPFSSVVSFLFVCWAAGMTREEAGVEAEDETGGCQTGI</sequence>
<dbReference type="EMBL" id="DS989822">
    <property type="protein sequence ID" value="EFQ98497.1"/>
    <property type="molecule type" value="Genomic_DNA"/>
</dbReference>
<reference evidence="3" key="1">
    <citation type="journal article" date="2012" name="MBio">
        <title>Comparative genome analysis of Trichophyton rubrum and related dermatophytes reveals candidate genes involved in infection.</title>
        <authorList>
            <person name="Martinez D.A."/>
            <person name="Oliver B.G."/>
            <person name="Graeser Y."/>
            <person name="Goldberg J.M."/>
            <person name="Li W."/>
            <person name="Martinez-Rossi N.M."/>
            <person name="Monod M."/>
            <person name="Shelest E."/>
            <person name="Barton R.C."/>
            <person name="Birch E."/>
            <person name="Brakhage A.A."/>
            <person name="Chen Z."/>
            <person name="Gurr S.J."/>
            <person name="Heiman D."/>
            <person name="Heitman J."/>
            <person name="Kosti I."/>
            <person name="Rossi A."/>
            <person name="Saif S."/>
            <person name="Samalova M."/>
            <person name="Saunders C.W."/>
            <person name="Shea T."/>
            <person name="Summerbell R.C."/>
            <person name="Xu J."/>
            <person name="Young S."/>
            <person name="Zeng Q."/>
            <person name="Birren B.W."/>
            <person name="Cuomo C.A."/>
            <person name="White T.C."/>
        </authorList>
    </citation>
    <scope>NUCLEOTIDE SEQUENCE [LARGE SCALE GENOMIC DNA]</scope>
    <source>
        <strain evidence="3">ATCC MYA-4604 / CBS 118893</strain>
    </source>
</reference>
<organism evidence="3">
    <name type="scientific">Arthroderma gypseum (strain ATCC MYA-4604 / CBS 118893)</name>
    <name type="common">Microsporum gypseum</name>
    <dbReference type="NCBI Taxonomy" id="535722"/>
    <lineage>
        <taxon>Eukaryota</taxon>
        <taxon>Fungi</taxon>
        <taxon>Dikarya</taxon>
        <taxon>Ascomycota</taxon>
        <taxon>Pezizomycotina</taxon>
        <taxon>Eurotiomycetes</taxon>
        <taxon>Eurotiomycetidae</taxon>
        <taxon>Onygenales</taxon>
        <taxon>Arthrodermataceae</taxon>
        <taxon>Nannizzia</taxon>
    </lineage>
</organism>
<dbReference type="GeneID" id="10032779"/>
<accession>E5R1G1</accession>
<gene>
    <name evidence="2" type="ORF">MGYG_01524</name>
</gene>
<feature type="compositionally biased region" description="Polar residues" evidence="1">
    <location>
        <begin position="45"/>
        <end position="57"/>
    </location>
</feature>
<dbReference type="eggNOG" id="ENOG502RQE3">
    <property type="taxonomic scope" value="Eukaryota"/>
</dbReference>